<sequence>MDITTLPVISTLLDLTARGLIGLTSLLTPWTGAFAGALAIVLVTLVVRAALIPAGIAQAKADQARMRLAPRLREIQTRYRGDRERLQRETMQLYRSENVSPFASCLPILIQAPIVGLLYSVFIHASIAGHANELLSQTLLGVPLGTSLLHAVSTGTAGIATWLVIGCLVLAIAAVGEITRRAFRVEPVDGIPVGVLGALQFATAVVAVFVPLAAGVYLLTTVTWTLGQRVVLRRVFG</sequence>
<evidence type="ECO:0000259" key="18">
    <source>
        <dbReference type="Pfam" id="PF02096"/>
    </source>
</evidence>
<evidence type="ECO:0000256" key="11">
    <source>
        <dbReference type="ARBA" id="ARBA00025034"/>
    </source>
</evidence>
<evidence type="ECO:0000256" key="6">
    <source>
        <dbReference type="ARBA" id="ARBA00022692"/>
    </source>
</evidence>
<dbReference type="InterPro" id="IPR047196">
    <property type="entry name" value="YidC_ALB_C"/>
</dbReference>
<dbReference type="PANTHER" id="PTHR12428:SF65">
    <property type="entry name" value="CYTOCHROME C OXIDASE ASSEMBLY PROTEIN COX18, MITOCHONDRIAL"/>
    <property type="match status" value="1"/>
</dbReference>
<comment type="subunit">
    <text evidence="12">Interacts with the Sec translocase complex via SecD. Specifically interacts with transmembrane segments of nascent integral membrane proteins during membrane integration.</text>
</comment>
<dbReference type="GO" id="GO:0005886">
    <property type="term" value="C:plasma membrane"/>
    <property type="evidence" value="ECO:0007669"/>
    <property type="project" value="UniProtKB-SubCell"/>
</dbReference>
<dbReference type="AlphaFoldDB" id="A0A4R5YFV2"/>
<comment type="subcellular location">
    <subcellularLocation>
        <location evidence="1">Cell membrane</location>
        <topology evidence="1">Multi-pass membrane protein</topology>
    </subcellularLocation>
    <subcellularLocation>
        <location evidence="16">Membrane</location>
        <topology evidence="16">Multi-pass membrane protein</topology>
    </subcellularLocation>
</comment>
<evidence type="ECO:0000256" key="10">
    <source>
        <dbReference type="ARBA" id="ARBA00023186"/>
    </source>
</evidence>
<keyword evidence="6 16" id="KW-0812">Transmembrane</keyword>
<accession>A0A4R5YFV2</accession>
<evidence type="ECO:0000256" key="4">
    <source>
        <dbReference type="ARBA" id="ARBA00022448"/>
    </source>
</evidence>
<dbReference type="STRING" id="273677.BW34_01968"/>
<evidence type="ECO:0000256" key="8">
    <source>
        <dbReference type="ARBA" id="ARBA00022989"/>
    </source>
</evidence>
<feature type="transmembrane region" description="Helical" evidence="17">
    <location>
        <begin position="105"/>
        <end position="128"/>
    </location>
</feature>
<evidence type="ECO:0000256" key="5">
    <source>
        <dbReference type="ARBA" id="ARBA00022475"/>
    </source>
</evidence>
<evidence type="ECO:0000256" key="3">
    <source>
        <dbReference type="ARBA" id="ARBA00015325"/>
    </source>
</evidence>
<evidence type="ECO:0000313" key="20">
    <source>
        <dbReference type="Proteomes" id="UP000295633"/>
    </source>
</evidence>
<keyword evidence="7" id="KW-0653">Protein transport</keyword>
<dbReference type="Pfam" id="PF02096">
    <property type="entry name" value="60KD_IMP"/>
    <property type="match status" value="1"/>
</dbReference>
<evidence type="ECO:0000256" key="9">
    <source>
        <dbReference type="ARBA" id="ARBA00023136"/>
    </source>
</evidence>
<feature type="transmembrane region" description="Helical" evidence="17">
    <location>
        <begin position="148"/>
        <end position="175"/>
    </location>
</feature>
<keyword evidence="5" id="KW-1003">Cell membrane</keyword>
<feature type="transmembrane region" description="Helical" evidence="17">
    <location>
        <begin position="33"/>
        <end position="57"/>
    </location>
</feature>
<comment type="caution">
    <text evidence="19">The sequence shown here is derived from an EMBL/GenBank/DDBJ whole genome shotgun (WGS) entry which is preliminary data.</text>
</comment>
<dbReference type="NCBIfam" id="TIGR03592">
    <property type="entry name" value="yidC_oxa1_cterm"/>
    <property type="match status" value="1"/>
</dbReference>
<dbReference type="InterPro" id="IPR028055">
    <property type="entry name" value="YidC/Oxa/ALB_C"/>
</dbReference>
<keyword evidence="9 17" id="KW-0472">Membrane</keyword>
<evidence type="ECO:0000256" key="1">
    <source>
        <dbReference type="ARBA" id="ARBA00004651"/>
    </source>
</evidence>
<reference evidence="19 20" key="1">
    <citation type="submission" date="2019-03" db="EMBL/GenBank/DDBJ databases">
        <title>Genome Sequencing and Assembly of Various Microbes Isolated from Partially Reclaimed Soil and Acid Mine Drainage (AMD) Site.</title>
        <authorList>
            <person name="Steinbock B."/>
            <person name="Bechtold R."/>
            <person name="Sevigny J.L."/>
            <person name="Thomas D."/>
            <person name="Cuthill L.R."/>
            <person name="Aveiro Johannsen E.J."/>
            <person name="Thomas K."/>
            <person name="Ghosh A."/>
        </authorList>
    </citation>
    <scope>NUCLEOTIDE SEQUENCE [LARGE SCALE GENOMIC DNA]</scope>
    <source>
        <strain evidence="19 20">F-B2</strain>
    </source>
</reference>
<evidence type="ECO:0000256" key="14">
    <source>
        <dbReference type="ARBA" id="ARBA00033245"/>
    </source>
</evidence>
<evidence type="ECO:0000256" key="16">
    <source>
        <dbReference type="RuleBase" id="RU003945"/>
    </source>
</evidence>
<dbReference type="GO" id="GO:0051205">
    <property type="term" value="P:protein insertion into membrane"/>
    <property type="evidence" value="ECO:0007669"/>
    <property type="project" value="TreeGrafter"/>
</dbReference>
<evidence type="ECO:0000256" key="13">
    <source>
        <dbReference type="ARBA" id="ARBA00031538"/>
    </source>
</evidence>
<evidence type="ECO:0000256" key="7">
    <source>
        <dbReference type="ARBA" id="ARBA00022927"/>
    </source>
</evidence>
<dbReference type="EMBL" id="SMZX01000002">
    <property type="protein sequence ID" value="TDL44051.1"/>
    <property type="molecule type" value="Genomic_DNA"/>
</dbReference>
<dbReference type="Proteomes" id="UP000295633">
    <property type="component" value="Unassembled WGS sequence"/>
</dbReference>
<evidence type="ECO:0000256" key="17">
    <source>
        <dbReference type="SAM" id="Phobius"/>
    </source>
</evidence>
<comment type="function">
    <text evidence="11">Required for the insertion and/or proper folding and/or complex formation of integral membrane proteins into the membrane. Involved in integration of membrane proteins that insert both dependently and independently of the Sec translocase complex, as well as at least some lipoproteins. Aids folding of multispanning membrane proteins.</text>
</comment>
<organism evidence="19 20">
    <name type="scientific">Microbacterium oleivorans</name>
    <dbReference type="NCBI Taxonomy" id="273677"/>
    <lineage>
        <taxon>Bacteria</taxon>
        <taxon>Bacillati</taxon>
        <taxon>Actinomycetota</taxon>
        <taxon>Actinomycetes</taxon>
        <taxon>Micrococcales</taxon>
        <taxon>Microbacteriaceae</taxon>
        <taxon>Microbacterium</taxon>
    </lineage>
</organism>
<dbReference type="RefSeq" id="WP_133400017.1">
    <property type="nucleotide sequence ID" value="NZ_SMZX01000002.1"/>
</dbReference>
<feature type="transmembrane region" description="Helical" evidence="17">
    <location>
        <begin position="195"/>
        <end position="219"/>
    </location>
</feature>
<evidence type="ECO:0000256" key="2">
    <source>
        <dbReference type="ARBA" id="ARBA00010527"/>
    </source>
</evidence>
<dbReference type="CDD" id="cd20070">
    <property type="entry name" value="5TM_YidC_Alb3"/>
    <property type="match status" value="1"/>
</dbReference>
<keyword evidence="10" id="KW-0143">Chaperone</keyword>
<keyword evidence="4" id="KW-0813">Transport</keyword>
<keyword evidence="8 17" id="KW-1133">Transmembrane helix</keyword>
<gene>
    <name evidence="19" type="primary">yidC</name>
    <name evidence="19" type="ORF">E2R54_12860</name>
</gene>
<evidence type="ECO:0000256" key="12">
    <source>
        <dbReference type="ARBA" id="ARBA00026028"/>
    </source>
</evidence>
<name>A0A4R5YFV2_9MICO</name>
<dbReference type="GO" id="GO:0032977">
    <property type="term" value="F:membrane insertase activity"/>
    <property type="evidence" value="ECO:0007669"/>
    <property type="project" value="InterPro"/>
</dbReference>
<protein>
    <recommendedName>
        <fullName evidence="3">Membrane protein insertase YidC</fullName>
    </recommendedName>
    <alternativeName>
        <fullName evidence="15">Foldase YidC</fullName>
    </alternativeName>
    <alternativeName>
        <fullName evidence="14">Membrane integrase YidC</fullName>
    </alternativeName>
    <alternativeName>
        <fullName evidence="13">Membrane protein YidC</fullName>
    </alternativeName>
</protein>
<dbReference type="GO" id="GO:0015031">
    <property type="term" value="P:protein transport"/>
    <property type="evidence" value="ECO:0007669"/>
    <property type="project" value="UniProtKB-KW"/>
</dbReference>
<proteinExistence type="inferred from homology"/>
<dbReference type="InterPro" id="IPR001708">
    <property type="entry name" value="YidC/ALB3/OXA1/COX18"/>
</dbReference>
<dbReference type="PANTHER" id="PTHR12428">
    <property type="entry name" value="OXA1"/>
    <property type="match status" value="1"/>
</dbReference>
<feature type="domain" description="Membrane insertase YidC/Oxa/ALB C-terminal" evidence="18">
    <location>
        <begin position="38"/>
        <end position="233"/>
    </location>
</feature>
<comment type="similarity">
    <text evidence="2">Belongs to the OXA1/ALB3/YidC family. Type 1 subfamily.</text>
</comment>
<evidence type="ECO:0000256" key="15">
    <source>
        <dbReference type="ARBA" id="ARBA00033342"/>
    </source>
</evidence>
<evidence type="ECO:0000313" key="19">
    <source>
        <dbReference type="EMBL" id="TDL44051.1"/>
    </source>
</evidence>